<keyword evidence="6" id="KW-0443">Lipid metabolism</keyword>
<comment type="catalytic activity">
    <reaction evidence="1">
        <text>a 1,2-diacyl-sn-glycero-3-phosphocholine + H2O = a 1,2-diacyl-sn-glycero-3-phosphate + choline + H(+)</text>
        <dbReference type="Rhea" id="RHEA:14445"/>
        <dbReference type="ChEBI" id="CHEBI:15354"/>
        <dbReference type="ChEBI" id="CHEBI:15377"/>
        <dbReference type="ChEBI" id="CHEBI:15378"/>
        <dbReference type="ChEBI" id="CHEBI:57643"/>
        <dbReference type="ChEBI" id="CHEBI:58608"/>
        <dbReference type="EC" id="3.1.4.4"/>
    </reaction>
</comment>
<evidence type="ECO:0000313" key="9">
    <source>
        <dbReference type="Proteomes" id="UP000023435"/>
    </source>
</evidence>
<dbReference type="Proteomes" id="UP000023435">
    <property type="component" value="Unassembled WGS sequence"/>
</dbReference>
<evidence type="ECO:0000256" key="6">
    <source>
        <dbReference type="ARBA" id="ARBA00023098"/>
    </source>
</evidence>
<evidence type="ECO:0000256" key="2">
    <source>
        <dbReference type="ARBA" id="ARBA00008664"/>
    </source>
</evidence>
<dbReference type="GO" id="GO:0016042">
    <property type="term" value="P:lipid catabolic process"/>
    <property type="evidence" value="ECO:0007669"/>
    <property type="project" value="UniProtKB-KW"/>
</dbReference>
<dbReference type="GO" id="GO:0016891">
    <property type="term" value="F:RNA endonuclease activity producing 5'-phosphomonoesters, hydrolytic mechanism"/>
    <property type="evidence" value="ECO:0007669"/>
    <property type="project" value="TreeGrafter"/>
</dbReference>
<accession>A0A120AGU5</accession>
<dbReference type="PANTHER" id="PTHR43856">
    <property type="entry name" value="CARDIOLIPIN HYDROLASE"/>
    <property type="match status" value="1"/>
</dbReference>
<dbReference type="AlphaFoldDB" id="A0A120AGU5"/>
<evidence type="ECO:0000313" key="8">
    <source>
        <dbReference type="EMBL" id="KWS05120.1"/>
    </source>
</evidence>
<keyword evidence="4" id="KW-0378">Hydrolase</keyword>
<keyword evidence="9" id="KW-1185">Reference proteome</keyword>
<feature type="domain" description="Phospholipase D-like" evidence="7">
    <location>
        <begin position="103"/>
        <end position="223"/>
    </location>
</feature>
<dbReference type="OrthoDB" id="9762009at2"/>
<dbReference type="CDD" id="cd09171">
    <property type="entry name" value="PLDc_vPLD6_like"/>
    <property type="match status" value="1"/>
</dbReference>
<protein>
    <recommendedName>
        <fullName evidence="3">phospholipase D</fullName>
        <ecNumber evidence="3">3.1.4.4</ecNumber>
    </recommendedName>
</protein>
<dbReference type="RefSeq" id="WP_036107649.1">
    <property type="nucleotide sequence ID" value="NZ_JAJA02000001.1"/>
</dbReference>
<dbReference type="InterPro" id="IPR025202">
    <property type="entry name" value="PLD-like_dom"/>
</dbReference>
<evidence type="ECO:0000256" key="4">
    <source>
        <dbReference type="ARBA" id="ARBA00022801"/>
    </source>
</evidence>
<reference evidence="8 9" key="1">
    <citation type="journal article" date="2014" name="Genome Announc.">
        <title>Draft Genome Sequence of Lysobacter capsici AZ78, a Bacterium Antagonistic to Plant-Pathogenic Oomycetes.</title>
        <authorList>
            <person name="Puopolo G."/>
            <person name="Sonego P."/>
            <person name="Engelen K."/>
            <person name="Pertot I."/>
        </authorList>
    </citation>
    <scope>NUCLEOTIDE SEQUENCE [LARGE SCALE GENOMIC DNA]</scope>
    <source>
        <strain evidence="8 9">AZ78</strain>
    </source>
</reference>
<comment type="caution">
    <text evidence="8">The sequence shown here is derived from an EMBL/GenBank/DDBJ whole genome shotgun (WGS) entry which is preliminary data.</text>
</comment>
<sequence>MDFARLDQTLRESIADYALDNEEKFELRELGGSVGADRVRYLRNRAFDMTRELMLAEPPRTLDALRWLEQVVKTLDVVAAAPAVVSSAYFAPGDACLRKLRELCRGAKRSVDICVYTISDDRLTEEILACHKRGIAVRLISDNDKKFDEGSDVLRMRELGVPVRIDDSPFHMHHKFSLFDGRVLANGSFNWTRSATTSNEENLVVTDDANLVRCFAGQFEELWEKFVPGTDAARY</sequence>
<dbReference type="EC" id="3.1.4.4" evidence="3"/>
<comment type="similarity">
    <text evidence="2">Belongs to the phospholipase D family.</text>
</comment>
<dbReference type="EMBL" id="JAJA02000001">
    <property type="protein sequence ID" value="KWS05120.1"/>
    <property type="molecule type" value="Genomic_DNA"/>
</dbReference>
<evidence type="ECO:0000256" key="5">
    <source>
        <dbReference type="ARBA" id="ARBA00022963"/>
    </source>
</evidence>
<evidence type="ECO:0000256" key="3">
    <source>
        <dbReference type="ARBA" id="ARBA00012027"/>
    </source>
</evidence>
<organism evidence="8 9">
    <name type="scientific">Lysobacter capsici AZ78</name>
    <dbReference type="NCBI Taxonomy" id="1444315"/>
    <lineage>
        <taxon>Bacteria</taxon>
        <taxon>Pseudomonadati</taxon>
        <taxon>Pseudomonadota</taxon>
        <taxon>Gammaproteobacteria</taxon>
        <taxon>Lysobacterales</taxon>
        <taxon>Lysobacteraceae</taxon>
        <taxon>Lysobacter</taxon>
    </lineage>
</organism>
<evidence type="ECO:0000256" key="1">
    <source>
        <dbReference type="ARBA" id="ARBA00000798"/>
    </source>
</evidence>
<dbReference type="Gene3D" id="3.30.870.10">
    <property type="entry name" value="Endonuclease Chain A"/>
    <property type="match status" value="1"/>
</dbReference>
<dbReference type="Pfam" id="PF13091">
    <property type="entry name" value="PLDc_2"/>
    <property type="match status" value="1"/>
</dbReference>
<proteinExistence type="inferred from homology"/>
<keyword evidence="5" id="KW-0442">Lipid degradation</keyword>
<evidence type="ECO:0000259" key="7">
    <source>
        <dbReference type="Pfam" id="PF13091"/>
    </source>
</evidence>
<dbReference type="SUPFAM" id="SSF56024">
    <property type="entry name" value="Phospholipase D/nuclease"/>
    <property type="match status" value="1"/>
</dbReference>
<dbReference type="GO" id="GO:0004630">
    <property type="term" value="F:phospholipase D activity"/>
    <property type="evidence" value="ECO:0007669"/>
    <property type="project" value="UniProtKB-EC"/>
</dbReference>
<dbReference type="InterPro" id="IPR051406">
    <property type="entry name" value="PLD_domain"/>
</dbReference>
<dbReference type="PANTHER" id="PTHR43856:SF1">
    <property type="entry name" value="MITOCHONDRIAL CARDIOLIPIN HYDROLASE"/>
    <property type="match status" value="1"/>
</dbReference>
<name>A0A120AGU5_9GAMM</name>
<gene>
    <name evidence="8" type="ORF">AZ78_2671</name>
</gene>